<keyword evidence="2" id="KW-1185">Reference proteome</keyword>
<protein>
    <submittedName>
        <fullName evidence="1">Uncharacterized protein</fullName>
    </submittedName>
</protein>
<accession>A0A5B0R554</accession>
<name>A0A5B0R554_PUCGR</name>
<evidence type="ECO:0000313" key="2">
    <source>
        <dbReference type="Proteomes" id="UP000324748"/>
    </source>
</evidence>
<reference evidence="1 2" key="1">
    <citation type="submission" date="2019-05" db="EMBL/GenBank/DDBJ databases">
        <title>Emergence of the Ug99 lineage of the wheat stem rust pathogen through somatic hybridization.</title>
        <authorList>
            <person name="Li F."/>
            <person name="Upadhyaya N.M."/>
            <person name="Sperschneider J."/>
            <person name="Matny O."/>
            <person name="Nguyen-Phuc H."/>
            <person name="Mago R."/>
            <person name="Raley C."/>
            <person name="Miller M.E."/>
            <person name="Silverstein K.A.T."/>
            <person name="Henningsen E."/>
            <person name="Hirsch C.D."/>
            <person name="Visser B."/>
            <person name="Pretorius Z.A."/>
            <person name="Steffenson B.J."/>
            <person name="Schwessinger B."/>
            <person name="Dodds P.N."/>
            <person name="Figueroa M."/>
        </authorList>
    </citation>
    <scope>NUCLEOTIDE SEQUENCE [LARGE SCALE GENOMIC DNA]</scope>
    <source>
        <strain evidence="1">21-0</strain>
    </source>
</reference>
<proteinExistence type="predicted"/>
<organism evidence="1 2">
    <name type="scientific">Puccinia graminis f. sp. tritici</name>
    <dbReference type="NCBI Taxonomy" id="56615"/>
    <lineage>
        <taxon>Eukaryota</taxon>
        <taxon>Fungi</taxon>
        <taxon>Dikarya</taxon>
        <taxon>Basidiomycota</taxon>
        <taxon>Pucciniomycotina</taxon>
        <taxon>Pucciniomycetes</taxon>
        <taxon>Pucciniales</taxon>
        <taxon>Pucciniaceae</taxon>
        <taxon>Puccinia</taxon>
    </lineage>
</organism>
<comment type="caution">
    <text evidence="1">The sequence shown here is derived from an EMBL/GenBank/DDBJ whole genome shotgun (WGS) entry which is preliminary data.</text>
</comment>
<gene>
    <name evidence="1" type="ORF">PGT21_037028</name>
</gene>
<sequence length="68" mass="7450">MKDYNWVNNTKQSLLDTFGVGNPSARYSKLSCDRTISGHHDASMTPAASIPSMKAQLPSVYTTNPPYS</sequence>
<evidence type="ECO:0000313" key="1">
    <source>
        <dbReference type="EMBL" id="KAA1120034.1"/>
    </source>
</evidence>
<dbReference type="EMBL" id="VSWC01000001">
    <property type="protein sequence ID" value="KAA1120034.1"/>
    <property type="molecule type" value="Genomic_DNA"/>
</dbReference>
<dbReference type="AlphaFoldDB" id="A0A5B0R554"/>
<dbReference type="Proteomes" id="UP000324748">
    <property type="component" value="Unassembled WGS sequence"/>
</dbReference>